<accession>E8R540</accession>
<sequence>MPAILQQLINDSEGRYFTAEEQAKAMEYARSLPIRLDAAQQVEKHEDEIVRYAVEQLKARYPRLDTMHERAWSKAMRDFSLVLRYAVHSMILDDPDLGEERLYVWFRTILGSLGFPPGFVRESYAHVWDGVKQAVSAEAAALIEPHMRKAIDILSDFPEPATVLV</sequence>
<reference key="1">
    <citation type="submission" date="2010-11" db="EMBL/GenBank/DDBJ databases">
        <title>The complete sequence of chromosome of Isophaera pallida ATCC 43644.</title>
        <authorList>
            <consortium name="US DOE Joint Genome Institute (JGI-PGF)"/>
            <person name="Lucas S."/>
            <person name="Copeland A."/>
            <person name="Lapidus A."/>
            <person name="Bruce D."/>
            <person name="Goodwin L."/>
            <person name="Pitluck S."/>
            <person name="Kyrpides N."/>
            <person name="Mavromatis K."/>
            <person name="Pagani I."/>
            <person name="Ivanova N."/>
            <person name="Saunders E."/>
            <person name="Brettin T."/>
            <person name="Detter J.C."/>
            <person name="Han C."/>
            <person name="Tapia R."/>
            <person name="Land M."/>
            <person name="Hauser L."/>
            <person name="Markowitz V."/>
            <person name="Cheng J.-F."/>
            <person name="Hugenholtz P."/>
            <person name="Woyke T."/>
            <person name="Wu D."/>
            <person name="Eisen J.A."/>
        </authorList>
    </citation>
    <scope>NUCLEOTIDE SEQUENCE</scope>
    <source>
        <strain>ATCC 43644</strain>
    </source>
</reference>
<dbReference type="Proteomes" id="UP000008631">
    <property type="component" value="Chromosome"/>
</dbReference>
<dbReference type="AlphaFoldDB" id="E8R540"/>
<dbReference type="RefSeq" id="WP_013565085.1">
    <property type="nucleotide sequence ID" value="NC_014962.1"/>
</dbReference>
<dbReference type="STRING" id="575540.Isop_2219"/>
<dbReference type="OrthoDB" id="423955at2"/>
<organism evidence="4 5">
    <name type="scientific">Isosphaera pallida (strain ATCC 43644 / DSM 9630 / IS1B)</name>
    <dbReference type="NCBI Taxonomy" id="575540"/>
    <lineage>
        <taxon>Bacteria</taxon>
        <taxon>Pseudomonadati</taxon>
        <taxon>Planctomycetota</taxon>
        <taxon>Planctomycetia</taxon>
        <taxon>Isosphaerales</taxon>
        <taxon>Isosphaeraceae</taxon>
        <taxon>Isosphaera</taxon>
    </lineage>
</organism>
<evidence type="ECO:0000256" key="2">
    <source>
        <dbReference type="ARBA" id="ARBA00022991"/>
    </source>
</evidence>
<dbReference type="GO" id="GO:0015979">
    <property type="term" value="P:photosynthesis"/>
    <property type="evidence" value="ECO:0007669"/>
    <property type="project" value="InterPro"/>
</dbReference>
<dbReference type="GO" id="GO:0030089">
    <property type="term" value="C:phycobilisome"/>
    <property type="evidence" value="ECO:0007669"/>
    <property type="project" value="InterPro"/>
</dbReference>
<comment type="similarity">
    <text evidence="1">Belongs to the phycobiliprotein family.</text>
</comment>
<gene>
    <name evidence="4" type="ordered locus">Isop_2219</name>
</gene>
<name>E8R540_ISOPI</name>
<dbReference type="InterPro" id="IPR012128">
    <property type="entry name" value="Phycobilisome_asu/bsu"/>
</dbReference>
<dbReference type="KEGG" id="ipa:Isop_2219"/>
<dbReference type="InterPro" id="IPR038719">
    <property type="entry name" value="Phycobilisome_asu/bsu_sf"/>
</dbReference>
<dbReference type="CDD" id="cd08919">
    <property type="entry name" value="PBP-like"/>
    <property type="match status" value="1"/>
</dbReference>
<proteinExistence type="inferred from homology"/>
<reference evidence="4 5" key="2">
    <citation type="journal article" date="2011" name="Stand. Genomic Sci.">
        <title>Complete genome sequence of Isosphaera pallida type strain (IS1B).</title>
        <authorList>
            <consortium name="US DOE Joint Genome Institute (JGI-PGF)"/>
            <person name="Goker M."/>
            <person name="Cleland D."/>
            <person name="Saunders E."/>
            <person name="Lapidus A."/>
            <person name="Nolan M."/>
            <person name="Lucas S."/>
            <person name="Hammon N."/>
            <person name="Deshpande S."/>
            <person name="Cheng J.F."/>
            <person name="Tapia R."/>
            <person name="Han C."/>
            <person name="Goodwin L."/>
            <person name="Pitluck S."/>
            <person name="Liolios K."/>
            <person name="Pagani I."/>
            <person name="Ivanova N."/>
            <person name="Mavromatis K."/>
            <person name="Pati A."/>
            <person name="Chen A."/>
            <person name="Palaniappan K."/>
            <person name="Land M."/>
            <person name="Hauser L."/>
            <person name="Chang Y.J."/>
            <person name="Jeffries C.D."/>
            <person name="Detter J.C."/>
            <person name="Beck B."/>
            <person name="Woyke T."/>
            <person name="Bristow J."/>
            <person name="Eisen J.A."/>
            <person name="Markowitz V."/>
            <person name="Hugenholtz P."/>
            <person name="Kyrpides N.C."/>
            <person name="Klenk H.P."/>
        </authorList>
    </citation>
    <scope>NUCLEOTIDE SEQUENCE [LARGE SCALE GENOMIC DNA]</scope>
    <source>
        <strain evidence="5">ATCC 43644 / DSM 9630 / IS1B</strain>
    </source>
</reference>
<protein>
    <submittedName>
        <fullName evidence="4">Phycocyanin</fullName>
    </submittedName>
</protein>
<evidence type="ECO:0000256" key="1">
    <source>
        <dbReference type="ARBA" id="ARBA00008182"/>
    </source>
</evidence>
<evidence type="ECO:0000313" key="5">
    <source>
        <dbReference type="Proteomes" id="UP000008631"/>
    </source>
</evidence>
<dbReference type="InterPro" id="IPR009050">
    <property type="entry name" value="Globin-like_sf"/>
</dbReference>
<dbReference type="HOGENOM" id="CLU_137322_0_0_0"/>
<dbReference type="SUPFAM" id="SSF46458">
    <property type="entry name" value="Globin-like"/>
    <property type="match status" value="1"/>
</dbReference>
<keyword evidence="3" id="KW-0089">Bile pigment</keyword>
<dbReference type="Pfam" id="PF00502">
    <property type="entry name" value="Phycobilisome"/>
    <property type="match status" value="1"/>
</dbReference>
<dbReference type="EMBL" id="CP002353">
    <property type="protein sequence ID" value="ADV62797.1"/>
    <property type="molecule type" value="Genomic_DNA"/>
</dbReference>
<dbReference type="InParanoid" id="E8R540"/>
<evidence type="ECO:0000313" key="4">
    <source>
        <dbReference type="EMBL" id="ADV62797.1"/>
    </source>
</evidence>
<keyword evidence="2" id="KW-0157">Chromophore</keyword>
<keyword evidence="5" id="KW-1185">Reference proteome</keyword>
<dbReference type="Gene3D" id="1.10.490.20">
    <property type="entry name" value="Phycocyanins"/>
    <property type="match status" value="1"/>
</dbReference>
<evidence type="ECO:0000256" key="3">
    <source>
        <dbReference type="ARBA" id="ARBA00023307"/>
    </source>
</evidence>